<proteinExistence type="predicted"/>
<evidence type="ECO:0000313" key="1">
    <source>
        <dbReference type="EMBL" id="CUO45124.1"/>
    </source>
</evidence>
<organism evidence="1 2">
    <name type="scientific">Flavonifractor plautii</name>
    <name type="common">Fusobacterium plautii</name>
    <dbReference type="NCBI Taxonomy" id="292800"/>
    <lineage>
        <taxon>Bacteria</taxon>
        <taxon>Bacillati</taxon>
        <taxon>Bacillota</taxon>
        <taxon>Clostridia</taxon>
        <taxon>Eubacteriales</taxon>
        <taxon>Oscillospiraceae</taxon>
        <taxon>Flavonifractor</taxon>
    </lineage>
</organism>
<dbReference type="EMBL" id="CYZT01000094">
    <property type="protein sequence ID" value="CUO45124.1"/>
    <property type="molecule type" value="Genomic_DNA"/>
</dbReference>
<reference evidence="1 2" key="1">
    <citation type="submission" date="2015-09" db="EMBL/GenBank/DDBJ databases">
        <authorList>
            <consortium name="Pathogen Informatics"/>
        </authorList>
    </citation>
    <scope>NUCLEOTIDE SEQUENCE [LARGE SCALE GENOMIC DNA]</scope>
    <source>
        <strain evidence="1 2">2789STDY5608854</strain>
    </source>
</reference>
<protein>
    <submittedName>
        <fullName evidence="1">Uncharacterized protein</fullName>
    </submittedName>
</protein>
<dbReference type="AlphaFoldDB" id="A0A174F4W5"/>
<accession>A0A174F4W5</accession>
<gene>
    <name evidence="1" type="ORF">ERS852411_01565</name>
</gene>
<dbReference type="Proteomes" id="UP000095746">
    <property type="component" value="Unassembled WGS sequence"/>
</dbReference>
<sequence>MTSSGSSSTGVVSLKPYFLDRASKYMREMESPLMLFQPEAVMAPSRMESFLLGMMRSGSTLSWAPRPVQVGQAP</sequence>
<name>A0A174F4W5_FLAPL</name>
<evidence type="ECO:0000313" key="2">
    <source>
        <dbReference type="Proteomes" id="UP000095746"/>
    </source>
</evidence>